<organism evidence="1 2">
    <name type="scientific">Anaerosolibacter carboniphilus</name>
    <dbReference type="NCBI Taxonomy" id="1417629"/>
    <lineage>
        <taxon>Bacteria</taxon>
        <taxon>Bacillati</taxon>
        <taxon>Bacillota</taxon>
        <taxon>Clostridia</taxon>
        <taxon>Peptostreptococcales</taxon>
        <taxon>Thermotaleaceae</taxon>
        <taxon>Anaerosolibacter</taxon>
    </lineage>
</organism>
<comment type="caution">
    <text evidence="1">The sequence shown here is derived from an EMBL/GenBank/DDBJ whole genome shotgun (WGS) entry which is preliminary data.</text>
</comment>
<name>A0A841L961_9FIRM</name>
<dbReference type="AlphaFoldDB" id="A0A841L961"/>
<protein>
    <submittedName>
        <fullName evidence="1">Uncharacterized protein</fullName>
    </submittedName>
</protein>
<accession>A0A841L961</accession>
<dbReference type="RefSeq" id="WP_184313574.1">
    <property type="nucleotide sequence ID" value="NZ_JACHEN010000048.1"/>
</dbReference>
<reference evidence="1 2" key="1">
    <citation type="submission" date="2020-08" db="EMBL/GenBank/DDBJ databases">
        <title>Genomic Encyclopedia of Type Strains, Phase IV (KMG-IV): sequencing the most valuable type-strain genomes for metagenomic binning, comparative biology and taxonomic classification.</title>
        <authorList>
            <person name="Goeker M."/>
        </authorList>
    </citation>
    <scope>NUCLEOTIDE SEQUENCE [LARGE SCALE GENOMIC DNA]</scope>
    <source>
        <strain evidence="1 2">DSM 103526</strain>
    </source>
</reference>
<sequence length="206" mass="24425">MGYKRWSSHEENFLIIHYEEKSIFTIAQELKRSEDSVHKKAKQLGLTKERKLWSQREVEFLIENWGKVPKTELGERMGRSATSIRKKAFEFQLGPERIGNGEFLTSGDIGYLLDKDPNLIYRWIVQGDIKGRRFGDKGIFQIKPKDFLQFLNKFPHRWDGSKARIDLIKPYFCISGKEKAPLWFLDKIAMDIEMKRKQRYLYVSML</sequence>
<evidence type="ECO:0000313" key="1">
    <source>
        <dbReference type="EMBL" id="MBB6218785.1"/>
    </source>
</evidence>
<gene>
    <name evidence="1" type="ORF">HNQ80_004960</name>
</gene>
<proteinExistence type="predicted"/>
<dbReference type="EMBL" id="JACHEN010000048">
    <property type="protein sequence ID" value="MBB6218785.1"/>
    <property type="molecule type" value="Genomic_DNA"/>
</dbReference>
<dbReference type="Proteomes" id="UP000579281">
    <property type="component" value="Unassembled WGS sequence"/>
</dbReference>
<keyword evidence="2" id="KW-1185">Reference proteome</keyword>
<evidence type="ECO:0000313" key="2">
    <source>
        <dbReference type="Proteomes" id="UP000579281"/>
    </source>
</evidence>